<dbReference type="InterPro" id="IPR047808">
    <property type="entry name" value="CueP-like"/>
</dbReference>
<dbReference type="Pfam" id="PF21172">
    <property type="entry name" value="CueP"/>
    <property type="match status" value="1"/>
</dbReference>
<name>A0ABQ2MXF7_9MICO</name>
<feature type="chain" id="PRO_5045912143" evidence="1">
    <location>
        <begin position="35"/>
        <end position="207"/>
    </location>
</feature>
<evidence type="ECO:0000313" key="2">
    <source>
        <dbReference type="EMBL" id="GGO59781.1"/>
    </source>
</evidence>
<feature type="signal peptide" evidence="1">
    <location>
        <begin position="1"/>
        <end position="34"/>
    </location>
</feature>
<accession>A0ABQ2MXF7</accession>
<comment type="caution">
    <text evidence="2">The sequence shown here is derived from an EMBL/GenBank/DDBJ whole genome shotgun (WGS) entry which is preliminary data.</text>
</comment>
<dbReference type="RefSeq" id="WP_188699685.1">
    <property type="nucleotide sequence ID" value="NZ_BMMQ01000001.1"/>
</dbReference>
<dbReference type="EMBL" id="BMMQ01000001">
    <property type="protein sequence ID" value="GGO59781.1"/>
    <property type="molecule type" value="Genomic_DNA"/>
</dbReference>
<dbReference type="Gene3D" id="2.60.40.3700">
    <property type="match status" value="1"/>
</dbReference>
<evidence type="ECO:0000256" key="1">
    <source>
        <dbReference type="SAM" id="SignalP"/>
    </source>
</evidence>
<reference evidence="3" key="1">
    <citation type="journal article" date="2019" name="Int. J. Syst. Evol. Microbiol.">
        <title>The Global Catalogue of Microorganisms (GCM) 10K type strain sequencing project: providing services to taxonomists for standard genome sequencing and annotation.</title>
        <authorList>
            <consortium name="The Broad Institute Genomics Platform"/>
            <consortium name="The Broad Institute Genome Sequencing Center for Infectious Disease"/>
            <person name="Wu L."/>
            <person name="Ma J."/>
        </authorList>
    </citation>
    <scope>NUCLEOTIDE SEQUENCE [LARGE SCALE GENOMIC DNA]</scope>
    <source>
        <strain evidence="3">CGMCC 4.7181</strain>
    </source>
</reference>
<keyword evidence="3" id="KW-1185">Reference proteome</keyword>
<evidence type="ECO:0000313" key="3">
    <source>
        <dbReference type="Proteomes" id="UP000638043"/>
    </source>
</evidence>
<dbReference type="Proteomes" id="UP000638043">
    <property type="component" value="Unassembled WGS sequence"/>
</dbReference>
<organism evidence="2 3">
    <name type="scientific">Microbacterium nanhaiense</name>
    <dbReference type="NCBI Taxonomy" id="1301026"/>
    <lineage>
        <taxon>Bacteria</taxon>
        <taxon>Bacillati</taxon>
        <taxon>Actinomycetota</taxon>
        <taxon>Actinomycetes</taxon>
        <taxon>Micrococcales</taxon>
        <taxon>Microbacteriaceae</taxon>
        <taxon>Microbacterium</taxon>
    </lineage>
</organism>
<protein>
    <submittedName>
        <fullName evidence="2">Uncharacterized protein</fullName>
    </submittedName>
</protein>
<gene>
    <name evidence="2" type="ORF">GCM10010910_03580</name>
</gene>
<sequence length="207" mass="22050">MNNNHVTARRAKVLSSVGAMLMAASVLVGCSANSSPTSPAPEAEAPLTVTIEGADDLAGLDARTIIDSLDSTPIADRPTDFTAQVRPDALVITDDSGETELPMPDDQVYVAIAPYEQQTHDCYFHAPVNCIGEQSDTDFEVTVTDSDTGDEYVDQSIRTFDNGFIGMWLPRGVTAEVVIEKDGRTATGTVSTVNDDDATCITTMQLT</sequence>
<proteinExistence type="predicted"/>
<dbReference type="NCBIfam" id="NF038094">
    <property type="entry name" value="CueP_fam"/>
    <property type="match status" value="1"/>
</dbReference>
<keyword evidence="1" id="KW-0732">Signal</keyword>